<organism evidence="2 3">
    <name type="scientific">Stylosanthes scabra</name>
    <dbReference type="NCBI Taxonomy" id="79078"/>
    <lineage>
        <taxon>Eukaryota</taxon>
        <taxon>Viridiplantae</taxon>
        <taxon>Streptophyta</taxon>
        <taxon>Embryophyta</taxon>
        <taxon>Tracheophyta</taxon>
        <taxon>Spermatophyta</taxon>
        <taxon>Magnoliopsida</taxon>
        <taxon>eudicotyledons</taxon>
        <taxon>Gunneridae</taxon>
        <taxon>Pentapetalae</taxon>
        <taxon>rosids</taxon>
        <taxon>fabids</taxon>
        <taxon>Fabales</taxon>
        <taxon>Fabaceae</taxon>
        <taxon>Papilionoideae</taxon>
        <taxon>50 kb inversion clade</taxon>
        <taxon>dalbergioids sensu lato</taxon>
        <taxon>Dalbergieae</taxon>
        <taxon>Pterocarpus clade</taxon>
        <taxon>Stylosanthes</taxon>
    </lineage>
</organism>
<dbReference type="Proteomes" id="UP001341840">
    <property type="component" value="Unassembled WGS sequence"/>
</dbReference>
<evidence type="ECO:0000313" key="3">
    <source>
        <dbReference type="Proteomes" id="UP001341840"/>
    </source>
</evidence>
<dbReference type="EMBL" id="JASCZI010183103">
    <property type="protein sequence ID" value="MED6189050.1"/>
    <property type="molecule type" value="Genomic_DNA"/>
</dbReference>
<name>A0ABU6WXJ0_9FABA</name>
<proteinExistence type="predicted"/>
<feature type="coiled-coil region" evidence="1">
    <location>
        <begin position="87"/>
        <end position="114"/>
    </location>
</feature>
<evidence type="ECO:0000256" key="1">
    <source>
        <dbReference type="SAM" id="Coils"/>
    </source>
</evidence>
<sequence>MLLDTTHINPMDMVMHIMIMKILHHHTIPTFSNWHGRSSSVVMSGKERALESPKTNRRSSDHLTTEWEESLSCFYVLHEEDVESLIHEEVHEYLEEVEEENKDQEVEVVDQEVEDEDKESKWMEIVHSSSFEATTPESPSKLYFKWVNLSDLNFIGPQHTDLLETDGQLRALCGV</sequence>
<gene>
    <name evidence="2" type="ORF">PIB30_091867</name>
</gene>
<comment type="caution">
    <text evidence="2">The sequence shown here is derived from an EMBL/GenBank/DDBJ whole genome shotgun (WGS) entry which is preliminary data.</text>
</comment>
<keyword evidence="1" id="KW-0175">Coiled coil</keyword>
<evidence type="ECO:0000313" key="2">
    <source>
        <dbReference type="EMBL" id="MED6189050.1"/>
    </source>
</evidence>
<reference evidence="2 3" key="1">
    <citation type="journal article" date="2023" name="Plants (Basel)">
        <title>Bridging the Gap: Combining Genomics and Transcriptomics Approaches to Understand Stylosanthes scabra, an Orphan Legume from the Brazilian Caatinga.</title>
        <authorList>
            <person name="Ferreira-Neto J.R.C."/>
            <person name="da Silva M.D."/>
            <person name="Binneck E."/>
            <person name="de Melo N.F."/>
            <person name="da Silva R.H."/>
            <person name="de Melo A.L.T.M."/>
            <person name="Pandolfi V."/>
            <person name="Bustamante F.O."/>
            <person name="Brasileiro-Vidal A.C."/>
            <person name="Benko-Iseppon A.M."/>
        </authorList>
    </citation>
    <scope>NUCLEOTIDE SEQUENCE [LARGE SCALE GENOMIC DNA]</scope>
    <source>
        <tissue evidence="2">Leaves</tissue>
    </source>
</reference>
<accession>A0ABU6WXJ0</accession>
<protein>
    <submittedName>
        <fullName evidence="2">Uncharacterized protein</fullName>
    </submittedName>
</protein>
<keyword evidence="3" id="KW-1185">Reference proteome</keyword>